<dbReference type="InterPro" id="IPR014776">
    <property type="entry name" value="4pyrrole_Mease_sub2"/>
</dbReference>
<gene>
    <name evidence="7" type="primary">cobA</name>
    <name evidence="7" type="ORF">ERX27_01880</name>
</gene>
<dbReference type="Pfam" id="PF00590">
    <property type="entry name" value="TP_methylase"/>
    <property type="match status" value="1"/>
</dbReference>
<dbReference type="EC" id="2.1.1.107" evidence="1"/>
<organism evidence="7 8">
    <name type="scientific">Macrococcus brunensis</name>
    <dbReference type="NCBI Taxonomy" id="198483"/>
    <lineage>
        <taxon>Bacteria</taxon>
        <taxon>Bacillati</taxon>
        <taxon>Bacillota</taxon>
        <taxon>Bacilli</taxon>
        <taxon>Bacillales</taxon>
        <taxon>Staphylococcaceae</taxon>
        <taxon>Macrococcus</taxon>
    </lineage>
</organism>
<dbReference type="GO" id="GO:0004851">
    <property type="term" value="F:uroporphyrin-III C-methyltransferase activity"/>
    <property type="evidence" value="ECO:0007669"/>
    <property type="project" value="UniProtKB-EC"/>
</dbReference>
<evidence type="ECO:0000256" key="4">
    <source>
        <dbReference type="ARBA" id="ARBA00022691"/>
    </source>
</evidence>
<dbReference type="GO" id="GO:0032259">
    <property type="term" value="P:methylation"/>
    <property type="evidence" value="ECO:0007669"/>
    <property type="project" value="UniProtKB-KW"/>
</dbReference>
<dbReference type="GO" id="GO:0019354">
    <property type="term" value="P:siroheme biosynthetic process"/>
    <property type="evidence" value="ECO:0007669"/>
    <property type="project" value="InterPro"/>
</dbReference>
<dbReference type="InterPro" id="IPR035996">
    <property type="entry name" value="4pyrrol_Methylase_sf"/>
</dbReference>
<dbReference type="FunFam" id="3.40.1010.10:FF:000001">
    <property type="entry name" value="Siroheme synthase"/>
    <property type="match status" value="1"/>
</dbReference>
<dbReference type="NCBIfam" id="TIGR01469">
    <property type="entry name" value="cobA_cysG_Cterm"/>
    <property type="match status" value="1"/>
</dbReference>
<dbReference type="PANTHER" id="PTHR45790">
    <property type="entry name" value="SIROHEME SYNTHASE-RELATED"/>
    <property type="match status" value="1"/>
</dbReference>
<evidence type="ECO:0000256" key="1">
    <source>
        <dbReference type="ARBA" id="ARBA00012162"/>
    </source>
</evidence>
<dbReference type="InterPro" id="IPR000878">
    <property type="entry name" value="4pyrrol_Mease"/>
</dbReference>
<keyword evidence="8" id="KW-1185">Reference proteome</keyword>
<sequence length="323" mass="35680">MGVGKVYFVGAGPGDPGLLTLKARRAIEKADVIIYDRLVNPILLQLSKPECKLIYVGKNPDVKYMKQDMINEVINHEAAKGLQIVRLKGGDPAIFGRLTEEVESLVHTDYEVIPGITSATAAAVYSGFPLTDREYSPHVTFATGHLQKDSVKEIDFQALAKGGTLALYMGMKELPNIVKVLIDQNGETLPIAVIGQASYGYQKTVISNLCHIERAVGEAKVSHPAMIIVGDVVRCRKTESWFEKKTNFGRKILIVSESKIEIDDVLERFDDGGYYYLIDQLTDTTHSEKYADVHRDVLKAVAFDEISGTDAAKALFKQQFAID</sequence>
<dbReference type="InterPro" id="IPR003043">
    <property type="entry name" value="Uropor_MeTrfase_CS"/>
</dbReference>
<keyword evidence="4" id="KW-0949">S-adenosyl-L-methionine</keyword>
<dbReference type="Proteomes" id="UP000295310">
    <property type="component" value="Unassembled WGS sequence"/>
</dbReference>
<evidence type="ECO:0000256" key="5">
    <source>
        <dbReference type="ARBA" id="ARBA00023244"/>
    </source>
</evidence>
<dbReference type="Gene3D" id="3.30.950.10">
    <property type="entry name" value="Methyltransferase, Cobalt-precorrin-4 Transmethylase, Domain 2"/>
    <property type="match status" value="1"/>
</dbReference>
<dbReference type="InterPro" id="IPR014777">
    <property type="entry name" value="4pyrrole_Mease_sub1"/>
</dbReference>
<evidence type="ECO:0000256" key="3">
    <source>
        <dbReference type="ARBA" id="ARBA00022679"/>
    </source>
</evidence>
<comment type="caution">
    <text evidence="7">The sequence shown here is derived from an EMBL/GenBank/DDBJ whole genome shotgun (WGS) entry which is preliminary data.</text>
</comment>
<reference evidence="7 8" key="1">
    <citation type="submission" date="2019-01" db="EMBL/GenBank/DDBJ databases">
        <title>Draft genome sequences of the type strains of six Macrococcus species.</title>
        <authorList>
            <person name="Mazhar S."/>
            <person name="Altermann E."/>
            <person name="Hill C."/>
            <person name="Mcauliffe O."/>
        </authorList>
    </citation>
    <scope>NUCLEOTIDE SEQUENCE [LARGE SCALE GENOMIC DNA]</scope>
    <source>
        <strain evidence="7 8">CCM4811</strain>
    </source>
</reference>
<feature type="domain" description="Tetrapyrrole methylase" evidence="6">
    <location>
        <begin position="5"/>
        <end position="209"/>
    </location>
</feature>
<dbReference type="InterPro" id="IPR050161">
    <property type="entry name" value="Siro_Cobalamin_biosynth"/>
</dbReference>
<keyword evidence="5" id="KW-0627">Porphyrin biosynthesis</keyword>
<keyword evidence="3 7" id="KW-0808">Transferase</keyword>
<keyword evidence="2 7" id="KW-0489">Methyltransferase</keyword>
<evidence type="ECO:0000313" key="8">
    <source>
        <dbReference type="Proteomes" id="UP000295310"/>
    </source>
</evidence>
<protein>
    <recommendedName>
        <fullName evidence="1">uroporphyrinogen-III C-methyltransferase</fullName>
        <ecNumber evidence="1">2.1.1.107</ecNumber>
    </recommendedName>
</protein>
<evidence type="ECO:0000259" key="6">
    <source>
        <dbReference type="Pfam" id="PF00590"/>
    </source>
</evidence>
<dbReference type="RefSeq" id="WP_133431139.1">
    <property type="nucleotide sequence ID" value="NZ_SCWA01000003.1"/>
</dbReference>
<evidence type="ECO:0000313" key="7">
    <source>
        <dbReference type="EMBL" id="TDL98546.1"/>
    </source>
</evidence>
<dbReference type="Gene3D" id="3.40.1010.10">
    <property type="entry name" value="Cobalt-precorrin-4 Transmethylase, Domain 1"/>
    <property type="match status" value="1"/>
</dbReference>
<evidence type="ECO:0000256" key="2">
    <source>
        <dbReference type="ARBA" id="ARBA00022603"/>
    </source>
</evidence>
<dbReference type="InterPro" id="IPR006366">
    <property type="entry name" value="CobA/CysG_C"/>
</dbReference>
<dbReference type="AlphaFoldDB" id="A0A4V3BDT7"/>
<dbReference type="EMBL" id="SCWA01000003">
    <property type="protein sequence ID" value="TDL98546.1"/>
    <property type="molecule type" value="Genomic_DNA"/>
</dbReference>
<dbReference type="OrthoDB" id="9815856at2"/>
<dbReference type="CDD" id="cd11642">
    <property type="entry name" value="SUMT"/>
    <property type="match status" value="1"/>
</dbReference>
<dbReference type="NCBIfam" id="NF004790">
    <property type="entry name" value="PRK06136.1"/>
    <property type="match status" value="1"/>
</dbReference>
<dbReference type="PROSITE" id="PS00839">
    <property type="entry name" value="SUMT_1"/>
    <property type="match status" value="1"/>
</dbReference>
<dbReference type="PANTHER" id="PTHR45790:SF3">
    <property type="entry name" value="S-ADENOSYL-L-METHIONINE-DEPENDENT UROPORPHYRINOGEN III METHYLTRANSFERASE, CHLOROPLASTIC"/>
    <property type="match status" value="1"/>
</dbReference>
<accession>A0A4V3BDT7</accession>
<name>A0A4V3BDT7_9STAP</name>
<dbReference type="SUPFAM" id="SSF53790">
    <property type="entry name" value="Tetrapyrrole methylase"/>
    <property type="match status" value="1"/>
</dbReference>
<proteinExistence type="predicted"/>